<sequence length="227" mass="24259">MTPAARRTAVLAALCGLLLISCSPANPAPVDGFVFGYQPLWPFADQQEADQSTADWHADPGATALAFTRDFLDFNEIDRIAGATEDDDEAWVDVGYRLPDDRVATAATIHLARFGPAADAPWEVVGTRDEVLTLQAPPYGSLVRDTVEAGGRITGIDESLHLQIRQSGQDRALGDYCCLPAGGQDQPWSAQVSMTRAPRPGTVTVVVSTGGHVAEVERFAVTGLRVQ</sequence>
<keyword evidence="3" id="KW-1185">Reference proteome</keyword>
<dbReference type="OrthoDB" id="4568594at2"/>
<dbReference type="AlphaFoldDB" id="A0A3S4RV34"/>
<reference evidence="2 3" key="1">
    <citation type="submission" date="2018-12" db="EMBL/GenBank/DDBJ databases">
        <authorList>
            <consortium name="Pathogen Informatics"/>
        </authorList>
    </citation>
    <scope>NUCLEOTIDE SEQUENCE [LARGE SCALE GENOMIC DNA]</scope>
    <source>
        <strain evidence="2 3">NCTC10485</strain>
    </source>
</reference>
<dbReference type="Proteomes" id="UP000282551">
    <property type="component" value="Chromosome"/>
</dbReference>
<dbReference type="RefSeq" id="WP_126335248.1">
    <property type="nucleotide sequence ID" value="NZ_AP022604.1"/>
</dbReference>
<feature type="signal peptide" evidence="1">
    <location>
        <begin position="1"/>
        <end position="27"/>
    </location>
</feature>
<evidence type="ECO:0008006" key="4">
    <source>
        <dbReference type="Google" id="ProtNLM"/>
    </source>
</evidence>
<evidence type="ECO:0000313" key="2">
    <source>
        <dbReference type="EMBL" id="VEG49590.1"/>
    </source>
</evidence>
<dbReference type="PROSITE" id="PS51257">
    <property type="entry name" value="PROKAR_LIPOPROTEIN"/>
    <property type="match status" value="1"/>
</dbReference>
<feature type="chain" id="PRO_5018565461" description="Secreted protein" evidence="1">
    <location>
        <begin position="28"/>
        <end position="227"/>
    </location>
</feature>
<evidence type="ECO:0000313" key="3">
    <source>
        <dbReference type="Proteomes" id="UP000282551"/>
    </source>
</evidence>
<gene>
    <name evidence="2" type="ORF">NCTC10485_03901</name>
</gene>
<name>A0A3S4RV34_MYCCI</name>
<protein>
    <recommendedName>
        <fullName evidence="4">Secreted protein</fullName>
    </recommendedName>
</protein>
<accession>A0A3S4RV34</accession>
<dbReference type="EMBL" id="LR134355">
    <property type="protein sequence ID" value="VEG49590.1"/>
    <property type="molecule type" value="Genomic_DNA"/>
</dbReference>
<evidence type="ECO:0000256" key="1">
    <source>
        <dbReference type="SAM" id="SignalP"/>
    </source>
</evidence>
<organism evidence="2 3">
    <name type="scientific">Mycolicibacterium chitae</name>
    <name type="common">Mycobacterium chitae</name>
    <dbReference type="NCBI Taxonomy" id="1792"/>
    <lineage>
        <taxon>Bacteria</taxon>
        <taxon>Bacillati</taxon>
        <taxon>Actinomycetota</taxon>
        <taxon>Actinomycetes</taxon>
        <taxon>Mycobacteriales</taxon>
        <taxon>Mycobacteriaceae</taxon>
        <taxon>Mycolicibacterium</taxon>
    </lineage>
</organism>
<keyword evidence="1" id="KW-0732">Signal</keyword>
<proteinExistence type="predicted"/>